<dbReference type="Gene3D" id="3.40.50.450">
    <property type="match status" value="1"/>
</dbReference>
<evidence type="ECO:0000313" key="4">
    <source>
        <dbReference type="EMBL" id="OGM19215.1"/>
    </source>
</evidence>
<dbReference type="GO" id="GO:0009294">
    <property type="term" value="P:DNA-mediated transformation"/>
    <property type="evidence" value="ECO:0007669"/>
    <property type="project" value="InterPro"/>
</dbReference>
<dbReference type="InterPro" id="IPR003488">
    <property type="entry name" value="DprA"/>
</dbReference>
<sequence>MTDREYLALLYSHLPFGPKRVNLLISYFGNAKKAWNANEKKLIEVGIANKSVSEFFKYKESIKEKGYFENLLRLGIKFVTINDSDYPENLRGLDGAPLVLYLRGNLKKSDVNSIAIVGSRKMTSYGREVAYKFASELASVGVTIISGLALGIDAVAHKAALDAGGRCIAVIASGLDRITPVSNYSLAKEIVKSGGAIVSELPLGVEIWRSSFPIRNRIVAGLSKGVLVVEGAEKSGTLLTASSAGDQGKQVFAIPGPITSPMSVAPNYLIKNGAKMVTGTNEILEELDLLLRVDSEEIEKVLPTNKKEAELLVLLENEPLHLDELARISGLEVSRISASLTVMELKGMVKNIGNGIYKKIS</sequence>
<dbReference type="PANTHER" id="PTHR43022:SF1">
    <property type="entry name" value="PROTEIN SMF"/>
    <property type="match status" value="1"/>
</dbReference>
<organism evidence="4 5">
    <name type="scientific">Candidatus Woesebacteria bacterium RIFCSPHIGHO2_01_FULL_38_26b</name>
    <dbReference type="NCBI Taxonomy" id="1802491"/>
    <lineage>
        <taxon>Bacteria</taxon>
        <taxon>Candidatus Woeseibacteriota</taxon>
    </lineage>
</organism>
<dbReference type="SUPFAM" id="SSF102405">
    <property type="entry name" value="MCP/YpsA-like"/>
    <property type="match status" value="1"/>
</dbReference>
<name>A0A1F7XY71_9BACT</name>
<evidence type="ECO:0000256" key="1">
    <source>
        <dbReference type="ARBA" id="ARBA00006525"/>
    </source>
</evidence>
<dbReference type="NCBIfam" id="TIGR00732">
    <property type="entry name" value="dprA"/>
    <property type="match status" value="1"/>
</dbReference>
<gene>
    <name evidence="4" type="ORF">A2771_00225</name>
</gene>
<dbReference type="Pfam" id="PF02481">
    <property type="entry name" value="DNA_processg_A"/>
    <property type="match status" value="1"/>
</dbReference>
<evidence type="ECO:0000259" key="2">
    <source>
        <dbReference type="Pfam" id="PF02481"/>
    </source>
</evidence>
<dbReference type="AlphaFoldDB" id="A0A1F7XY71"/>
<dbReference type="Gene3D" id="1.10.10.10">
    <property type="entry name" value="Winged helix-like DNA-binding domain superfamily/Winged helix DNA-binding domain"/>
    <property type="match status" value="1"/>
</dbReference>
<reference evidence="4 5" key="1">
    <citation type="journal article" date="2016" name="Nat. Commun.">
        <title>Thousands of microbial genomes shed light on interconnected biogeochemical processes in an aquifer system.</title>
        <authorList>
            <person name="Anantharaman K."/>
            <person name="Brown C.T."/>
            <person name="Hug L.A."/>
            <person name="Sharon I."/>
            <person name="Castelle C.J."/>
            <person name="Probst A.J."/>
            <person name="Thomas B.C."/>
            <person name="Singh A."/>
            <person name="Wilkins M.J."/>
            <person name="Karaoz U."/>
            <person name="Brodie E.L."/>
            <person name="Williams K.H."/>
            <person name="Hubbard S.S."/>
            <person name="Banfield J.F."/>
        </authorList>
    </citation>
    <scope>NUCLEOTIDE SEQUENCE [LARGE SCALE GENOMIC DNA]</scope>
</reference>
<feature type="domain" description="Smf/DprA SLOG" evidence="2">
    <location>
        <begin position="77"/>
        <end position="287"/>
    </location>
</feature>
<evidence type="ECO:0000259" key="3">
    <source>
        <dbReference type="Pfam" id="PF17782"/>
    </source>
</evidence>
<dbReference type="PANTHER" id="PTHR43022">
    <property type="entry name" value="PROTEIN SMF"/>
    <property type="match status" value="1"/>
</dbReference>
<dbReference type="InterPro" id="IPR041614">
    <property type="entry name" value="DprA_WH"/>
</dbReference>
<dbReference type="InterPro" id="IPR036388">
    <property type="entry name" value="WH-like_DNA-bd_sf"/>
</dbReference>
<protein>
    <submittedName>
        <fullName evidence="4">DNA protecting protein DprA</fullName>
    </submittedName>
</protein>
<dbReference type="EMBL" id="MGGD01000078">
    <property type="protein sequence ID" value="OGM19215.1"/>
    <property type="molecule type" value="Genomic_DNA"/>
</dbReference>
<comment type="similarity">
    <text evidence="1">Belongs to the DprA/Smf family.</text>
</comment>
<feature type="domain" description="DprA winged helix" evidence="3">
    <location>
        <begin position="303"/>
        <end position="350"/>
    </location>
</feature>
<dbReference type="Proteomes" id="UP000176741">
    <property type="component" value="Unassembled WGS sequence"/>
</dbReference>
<dbReference type="Pfam" id="PF17782">
    <property type="entry name" value="WHD_DprA"/>
    <property type="match status" value="1"/>
</dbReference>
<dbReference type="InterPro" id="IPR057666">
    <property type="entry name" value="DrpA_SLOG"/>
</dbReference>
<proteinExistence type="inferred from homology"/>
<comment type="caution">
    <text evidence="4">The sequence shown here is derived from an EMBL/GenBank/DDBJ whole genome shotgun (WGS) entry which is preliminary data.</text>
</comment>
<evidence type="ECO:0000313" key="5">
    <source>
        <dbReference type="Proteomes" id="UP000176741"/>
    </source>
</evidence>
<accession>A0A1F7XY71</accession>